<feature type="region of interest" description="Disordered" evidence="1">
    <location>
        <begin position="31"/>
        <end position="63"/>
    </location>
</feature>
<dbReference type="EMBL" id="VSRR010076885">
    <property type="protein sequence ID" value="MPC88174.1"/>
    <property type="molecule type" value="Genomic_DNA"/>
</dbReference>
<gene>
    <name evidence="2" type="ORF">E2C01_083067</name>
</gene>
<evidence type="ECO:0000256" key="1">
    <source>
        <dbReference type="SAM" id="MobiDB-lite"/>
    </source>
</evidence>
<dbReference type="AlphaFoldDB" id="A0A5B7J6T4"/>
<accession>A0A5B7J6T4</accession>
<protein>
    <submittedName>
        <fullName evidence="2">Uncharacterized protein</fullName>
    </submittedName>
</protein>
<name>A0A5B7J6T4_PORTR</name>
<dbReference type="Proteomes" id="UP000324222">
    <property type="component" value="Unassembled WGS sequence"/>
</dbReference>
<proteinExistence type="predicted"/>
<comment type="caution">
    <text evidence="2">The sequence shown here is derived from an EMBL/GenBank/DDBJ whole genome shotgun (WGS) entry which is preliminary data.</text>
</comment>
<reference evidence="2 3" key="1">
    <citation type="submission" date="2019-05" db="EMBL/GenBank/DDBJ databases">
        <title>Another draft genome of Portunus trituberculatus and its Hox gene families provides insights of decapod evolution.</title>
        <authorList>
            <person name="Jeong J.-H."/>
            <person name="Song I."/>
            <person name="Kim S."/>
            <person name="Choi T."/>
            <person name="Kim D."/>
            <person name="Ryu S."/>
            <person name="Kim W."/>
        </authorList>
    </citation>
    <scope>NUCLEOTIDE SEQUENCE [LARGE SCALE GENOMIC DNA]</scope>
    <source>
        <tissue evidence="2">Muscle</tissue>
    </source>
</reference>
<feature type="compositionally biased region" description="Polar residues" evidence="1">
    <location>
        <begin position="31"/>
        <end position="42"/>
    </location>
</feature>
<organism evidence="2 3">
    <name type="scientific">Portunus trituberculatus</name>
    <name type="common">Swimming crab</name>
    <name type="synonym">Neptunus trituberculatus</name>
    <dbReference type="NCBI Taxonomy" id="210409"/>
    <lineage>
        <taxon>Eukaryota</taxon>
        <taxon>Metazoa</taxon>
        <taxon>Ecdysozoa</taxon>
        <taxon>Arthropoda</taxon>
        <taxon>Crustacea</taxon>
        <taxon>Multicrustacea</taxon>
        <taxon>Malacostraca</taxon>
        <taxon>Eumalacostraca</taxon>
        <taxon>Eucarida</taxon>
        <taxon>Decapoda</taxon>
        <taxon>Pleocyemata</taxon>
        <taxon>Brachyura</taxon>
        <taxon>Eubrachyura</taxon>
        <taxon>Portunoidea</taxon>
        <taxon>Portunidae</taxon>
        <taxon>Portuninae</taxon>
        <taxon>Portunus</taxon>
    </lineage>
</organism>
<keyword evidence="3" id="KW-1185">Reference proteome</keyword>
<evidence type="ECO:0000313" key="3">
    <source>
        <dbReference type="Proteomes" id="UP000324222"/>
    </source>
</evidence>
<sequence>MQVRLSTESQVREVGACPSVCLSFEVLSATPSGYTTSPNTTREVPLQTRPRSGSDVDNDVAVW</sequence>
<evidence type="ECO:0000313" key="2">
    <source>
        <dbReference type="EMBL" id="MPC88174.1"/>
    </source>
</evidence>